<dbReference type="EMBL" id="KB293438">
    <property type="protein sequence ID" value="ELU15968.1"/>
    <property type="molecule type" value="Genomic_DNA"/>
</dbReference>
<dbReference type="PROSITE" id="PS00237">
    <property type="entry name" value="G_PROTEIN_RECEP_F1_1"/>
    <property type="match status" value="1"/>
</dbReference>
<dbReference type="PRINTS" id="PR00237">
    <property type="entry name" value="GPCRRHODOPSN"/>
</dbReference>
<dbReference type="STRING" id="283909.R7VAU3"/>
<evidence type="ECO:0000256" key="11">
    <source>
        <dbReference type="SAM" id="Phobius"/>
    </source>
</evidence>
<dbReference type="InterPro" id="IPR050569">
    <property type="entry name" value="TAAR"/>
</dbReference>
<evidence type="ECO:0000313" key="15">
    <source>
        <dbReference type="Proteomes" id="UP000014760"/>
    </source>
</evidence>
<evidence type="ECO:0000256" key="4">
    <source>
        <dbReference type="ARBA" id="ARBA00022989"/>
    </source>
</evidence>
<accession>R7VAU3</accession>
<keyword evidence="8 9" id="KW-0807">Transducer</keyword>
<evidence type="ECO:0000256" key="2">
    <source>
        <dbReference type="ARBA" id="ARBA00022475"/>
    </source>
</evidence>
<name>R7VAU3_CAPTE</name>
<dbReference type="InterPro" id="IPR017452">
    <property type="entry name" value="GPCR_Rhodpsn_7TM"/>
</dbReference>
<feature type="transmembrane region" description="Helical" evidence="11">
    <location>
        <begin position="149"/>
        <end position="169"/>
    </location>
</feature>
<keyword evidence="6 11" id="KW-0472">Membrane</keyword>
<dbReference type="HOGENOM" id="CLU_009579_11_5_1"/>
<comment type="similarity">
    <text evidence="9">Belongs to the G-protein coupled receptor 1 family.</text>
</comment>
<dbReference type="PROSITE" id="PS50262">
    <property type="entry name" value="G_PROTEIN_RECEP_F1_2"/>
    <property type="match status" value="1"/>
</dbReference>
<gene>
    <name evidence="13" type="ORF">CAPTEDRAFT_193621</name>
</gene>
<dbReference type="GO" id="GO:0004930">
    <property type="term" value="F:G protein-coupled receptor activity"/>
    <property type="evidence" value="ECO:0007669"/>
    <property type="project" value="UniProtKB-KW"/>
</dbReference>
<dbReference type="InterPro" id="IPR000276">
    <property type="entry name" value="GPCR_Rhodpsn"/>
</dbReference>
<dbReference type="PANTHER" id="PTHR24249">
    <property type="entry name" value="HISTAMINE RECEPTOR-RELATED G-PROTEIN COUPLED RECEPTOR"/>
    <property type="match status" value="1"/>
</dbReference>
<dbReference type="AlphaFoldDB" id="R7VAU3"/>
<feature type="transmembrane region" description="Helical" evidence="11">
    <location>
        <begin position="348"/>
        <end position="365"/>
    </location>
</feature>
<organism evidence="13">
    <name type="scientific">Capitella teleta</name>
    <name type="common">Polychaete worm</name>
    <dbReference type="NCBI Taxonomy" id="283909"/>
    <lineage>
        <taxon>Eukaryota</taxon>
        <taxon>Metazoa</taxon>
        <taxon>Spiralia</taxon>
        <taxon>Lophotrochozoa</taxon>
        <taxon>Annelida</taxon>
        <taxon>Polychaeta</taxon>
        <taxon>Sedentaria</taxon>
        <taxon>Scolecida</taxon>
        <taxon>Capitellidae</taxon>
        <taxon>Capitella</taxon>
    </lineage>
</organism>
<evidence type="ECO:0000256" key="1">
    <source>
        <dbReference type="ARBA" id="ARBA00004651"/>
    </source>
</evidence>
<evidence type="ECO:0000256" key="10">
    <source>
        <dbReference type="SAM" id="MobiDB-lite"/>
    </source>
</evidence>
<keyword evidence="4 11" id="KW-1133">Transmembrane helix</keyword>
<proteinExistence type="inferred from homology"/>
<evidence type="ECO:0000256" key="8">
    <source>
        <dbReference type="ARBA" id="ARBA00023224"/>
    </source>
</evidence>
<keyword evidence="3 9" id="KW-0812">Transmembrane</keyword>
<evidence type="ECO:0000256" key="3">
    <source>
        <dbReference type="ARBA" id="ARBA00022692"/>
    </source>
</evidence>
<dbReference type="Pfam" id="PF00001">
    <property type="entry name" value="7tm_1"/>
    <property type="match status" value="1"/>
</dbReference>
<keyword evidence="5 9" id="KW-0297">G-protein coupled receptor</keyword>
<dbReference type="Proteomes" id="UP000014760">
    <property type="component" value="Unassembled WGS sequence"/>
</dbReference>
<dbReference type="PANTHER" id="PTHR24249:SF372">
    <property type="entry name" value="G-PROTEIN COUPLED RECEPTORS FAMILY 1 PROFILE DOMAIN-CONTAINING PROTEIN"/>
    <property type="match status" value="1"/>
</dbReference>
<dbReference type="EMBL" id="AMQN01004389">
    <property type="status" value="NOT_ANNOTATED_CDS"/>
    <property type="molecule type" value="Genomic_DNA"/>
</dbReference>
<dbReference type="OrthoDB" id="5564849at2759"/>
<comment type="subcellular location">
    <subcellularLocation>
        <location evidence="1">Cell membrane</location>
        <topology evidence="1">Multi-pass membrane protein</topology>
    </subcellularLocation>
</comment>
<dbReference type="CDD" id="cd00637">
    <property type="entry name" value="7tm_classA_rhodopsin-like"/>
    <property type="match status" value="1"/>
</dbReference>
<feature type="domain" description="G-protein coupled receptors family 1 profile" evidence="12">
    <location>
        <begin position="87"/>
        <end position="364"/>
    </location>
</feature>
<reference evidence="13 15" key="2">
    <citation type="journal article" date="2013" name="Nature">
        <title>Insights into bilaterian evolution from three spiralian genomes.</title>
        <authorList>
            <person name="Simakov O."/>
            <person name="Marletaz F."/>
            <person name="Cho S.J."/>
            <person name="Edsinger-Gonzales E."/>
            <person name="Havlak P."/>
            <person name="Hellsten U."/>
            <person name="Kuo D.H."/>
            <person name="Larsson T."/>
            <person name="Lv J."/>
            <person name="Arendt D."/>
            <person name="Savage R."/>
            <person name="Osoegawa K."/>
            <person name="de Jong P."/>
            <person name="Grimwood J."/>
            <person name="Chapman J.A."/>
            <person name="Shapiro H."/>
            <person name="Aerts A."/>
            <person name="Otillar R.P."/>
            <person name="Terry A.Y."/>
            <person name="Boore J.L."/>
            <person name="Grigoriev I.V."/>
            <person name="Lindberg D.R."/>
            <person name="Seaver E.C."/>
            <person name="Weisblat D.A."/>
            <person name="Putnam N.H."/>
            <person name="Rokhsar D.S."/>
        </authorList>
    </citation>
    <scope>NUCLEOTIDE SEQUENCE</scope>
    <source>
        <strain evidence="13 15">I ESC-2004</strain>
    </source>
</reference>
<dbReference type="Gene3D" id="1.20.1070.10">
    <property type="entry name" value="Rhodopsin 7-helix transmembrane proteins"/>
    <property type="match status" value="1"/>
</dbReference>
<keyword evidence="7 9" id="KW-0675">Receptor</keyword>
<feature type="transmembrane region" description="Helical" evidence="11">
    <location>
        <begin position="71"/>
        <end position="96"/>
    </location>
</feature>
<sequence>MVCSAICISASNIATEFQLVLHAVSAILSMLMDGLPVTMTTTAADMDKAADATTFQADTLMHSGPFEAWKIAAFALFIPINVLAMTGNILTIAAFFKFQNLQDATNCLICSQSFADVGSAAVSWIYVFITYIPAGNSYITTHKYACLIYLWTSCAYLTASSFSITGISIERSIAVILPFVNMKRGKKRFTLWSITLSWVFIIMLTSLPTLGLNRWAAGTQCNVYLVYAYPVLSYSIIFPMFVILGITAFLNAGIGLHVLKRQLQRSKKIKPRSDQHEASTSVGSIDTTTTRRVPQSMKSSNRRLTRMLLMVVGTFYMCWLPYLSITWFSFSKPFMYVSMPNLIITHEFTKFILLLSGALNPLIYAQKNAHFKKAFKHLLGRQ</sequence>
<dbReference type="SUPFAM" id="SSF81321">
    <property type="entry name" value="Family A G protein-coupled receptor-like"/>
    <property type="match status" value="1"/>
</dbReference>
<feature type="transmembrane region" description="Helical" evidence="11">
    <location>
        <begin position="307"/>
        <end position="328"/>
    </location>
</feature>
<feature type="region of interest" description="Disordered" evidence="10">
    <location>
        <begin position="267"/>
        <end position="296"/>
    </location>
</feature>
<feature type="compositionally biased region" description="Polar residues" evidence="10">
    <location>
        <begin position="278"/>
        <end position="296"/>
    </location>
</feature>
<dbReference type="OMA" id="MAMTEGI"/>
<dbReference type="EnsemblMetazoa" id="CapteT193621">
    <property type="protein sequence ID" value="CapteP193621"/>
    <property type="gene ID" value="CapteG193621"/>
</dbReference>
<evidence type="ECO:0000313" key="13">
    <source>
        <dbReference type="EMBL" id="ELU15968.1"/>
    </source>
</evidence>
<feature type="transmembrane region" description="Helical" evidence="11">
    <location>
        <begin position="189"/>
        <end position="211"/>
    </location>
</feature>
<evidence type="ECO:0000256" key="6">
    <source>
        <dbReference type="ARBA" id="ARBA00023136"/>
    </source>
</evidence>
<evidence type="ECO:0000256" key="5">
    <source>
        <dbReference type="ARBA" id="ARBA00023040"/>
    </source>
</evidence>
<evidence type="ECO:0000256" key="9">
    <source>
        <dbReference type="RuleBase" id="RU000688"/>
    </source>
</evidence>
<evidence type="ECO:0000313" key="14">
    <source>
        <dbReference type="EnsemblMetazoa" id="CapteP193621"/>
    </source>
</evidence>
<keyword evidence="2" id="KW-1003">Cell membrane</keyword>
<dbReference type="GO" id="GO:0005886">
    <property type="term" value="C:plasma membrane"/>
    <property type="evidence" value="ECO:0007669"/>
    <property type="project" value="UniProtKB-SubCell"/>
</dbReference>
<reference evidence="15" key="1">
    <citation type="submission" date="2012-12" db="EMBL/GenBank/DDBJ databases">
        <authorList>
            <person name="Hellsten U."/>
            <person name="Grimwood J."/>
            <person name="Chapman J.A."/>
            <person name="Shapiro H."/>
            <person name="Aerts A."/>
            <person name="Otillar R.P."/>
            <person name="Terry A.Y."/>
            <person name="Boore J.L."/>
            <person name="Simakov O."/>
            <person name="Marletaz F."/>
            <person name="Cho S.-J."/>
            <person name="Edsinger-Gonzales E."/>
            <person name="Havlak P."/>
            <person name="Kuo D.-H."/>
            <person name="Larsson T."/>
            <person name="Lv J."/>
            <person name="Arendt D."/>
            <person name="Savage R."/>
            <person name="Osoegawa K."/>
            <person name="de Jong P."/>
            <person name="Lindberg D.R."/>
            <person name="Seaver E.C."/>
            <person name="Weisblat D.A."/>
            <person name="Putnam N.H."/>
            <person name="Grigoriev I.V."/>
            <person name="Rokhsar D.S."/>
        </authorList>
    </citation>
    <scope>NUCLEOTIDE SEQUENCE</scope>
    <source>
        <strain evidence="15">I ESC-2004</strain>
    </source>
</reference>
<feature type="transmembrane region" description="Helical" evidence="11">
    <location>
        <begin position="108"/>
        <end position="129"/>
    </location>
</feature>
<evidence type="ECO:0000259" key="12">
    <source>
        <dbReference type="PROSITE" id="PS50262"/>
    </source>
</evidence>
<protein>
    <recommendedName>
        <fullName evidence="12">G-protein coupled receptors family 1 profile domain-containing protein</fullName>
    </recommendedName>
</protein>
<evidence type="ECO:0000256" key="7">
    <source>
        <dbReference type="ARBA" id="ARBA00023170"/>
    </source>
</evidence>
<feature type="transmembrane region" description="Helical" evidence="11">
    <location>
        <begin position="231"/>
        <end position="259"/>
    </location>
</feature>
<reference evidence="14" key="3">
    <citation type="submission" date="2015-06" db="UniProtKB">
        <authorList>
            <consortium name="EnsemblMetazoa"/>
        </authorList>
    </citation>
    <scope>IDENTIFICATION</scope>
</reference>
<keyword evidence="15" id="KW-1185">Reference proteome</keyword>